<dbReference type="PANTHER" id="PTHR42759">
    <property type="entry name" value="MOXR FAMILY PROTEIN"/>
    <property type="match status" value="1"/>
</dbReference>
<evidence type="ECO:0000259" key="2">
    <source>
        <dbReference type="Pfam" id="PF17863"/>
    </source>
</evidence>
<dbReference type="CDD" id="cd00009">
    <property type="entry name" value="AAA"/>
    <property type="match status" value="1"/>
</dbReference>
<comment type="caution">
    <text evidence="3">The sequence shown here is derived from an EMBL/GenBank/DDBJ whole genome shotgun (WGS) entry which is preliminary data.</text>
</comment>
<dbReference type="Gene3D" id="3.40.50.300">
    <property type="entry name" value="P-loop containing nucleotide triphosphate hydrolases"/>
    <property type="match status" value="1"/>
</dbReference>
<sequence length="308" mass="32970">MAPTPTAAQHAAQATLDQLGHVILGKTPQLRLALTCLLAGGHLLLEDLPGVGKTTLAHALAASLGLNLGRVQFTSDLMPSDLTGVSVYRRDQDDFTFHPGPLFTPLLLADELNRATPKTQGALLEAMEERQITENGVTHPLPAPFFVIATQNPTEQSGTFPLPESQLDRFLMTLSLGYPDAATERALLIRGDQRAQASALTVTLGHDTLRSAQHEAQDTHLSDALLDYLQALLAATRTGPFQTGLSPRAALGLVRATRAHAWLSGRRHATPADVQAVFESVAAHRLTHRAGQDGPHHVRALIASVKIP</sequence>
<feature type="domain" description="ATPase AAA-3" evidence="1">
    <location>
        <begin position="42"/>
        <end position="172"/>
    </location>
</feature>
<dbReference type="Gene3D" id="1.10.8.80">
    <property type="entry name" value="Magnesium chelatase subunit I, C-Terminal domain"/>
    <property type="match status" value="1"/>
</dbReference>
<proteinExistence type="predicted"/>
<dbReference type="RefSeq" id="WP_309854480.1">
    <property type="nucleotide sequence ID" value="NZ_JAVDQJ010000005.1"/>
</dbReference>
<dbReference type="PANTHER" id="PTHR42759:SF5">
    <property type="entry name" value="METHANOL DEHYDROGENASE REGULATOR"/>
    <property type="match status" value="1"/>
</dbReference>
<dbReference type="SUPFAM" id="SSF52540">
    <property type="entry name" value="P-loop containing nucleoside triphosphate hydrolases"/>
    <property type="match status" value="1"/>
</dbReference>
<feature type="domain" description="ChlI/MoxR AAA lid" evidence="2">
    <location>
        <begin position="242"/>
        <end position="294"/>
    </location>
</feature>
<dbReference type="InterPro" id="IPR027417">
    <property type="entry name" value="P-loop_NTPase"/>
</dbReference>
<evidence type="ECO:0000313" key="4">
    <source>
        <dbReference type="Proteomes" id="UP001185331"/>
    </source>
</evidence>
<dbReference type="Pfam" id="PF07726">
    <property type="entry name" value="AAA_3"/>
    <property type="match status" value="1"/>
</dbReference>
<dbReference type="EMBL" id="JAVDQK010000004">
    <property type="protein sequence ID" value="MDR6218227.1"/>
    <property type="molecule type" value="Genomic_DNA"/>
</dbReference>
<evidence type="ECO:0000259" key="1">
    <source>
        <dbReference type="Pfam" id="PF07726"/>
    </source>
</evidence>
<dbReference type="EC" id="3.6.3.-" evidence="3"/>
<gene>
    <name evidence="3" type="ORF">J2Y00_001790</name>
</gene>
<organism evidence="3 4">
    <name type="scientific">Deinococcus soli</name>
    <name type="common">ex Cha et al. 2016</name>
    <dbReference type="NCBI Taxonomy" id="1309411"/>
    <lineage>
        <taxon>Bacteria</taxon>
        <taxon>Thermotogati</taxon>
        <taxon>Deinococcota</taxon>
        <taxon>Deinococci</taxon>
        <taxon>Deinococcales</taxon>
        <taxon>Deinococcaceae</taxon>
        <taxon>Deinococcus</taxon>
    </lineage>
</organism>
<accession>A0AAE4BM80</accession>
<dbReference type="PIRSF" id="PIRSF002849">
    <property type="entry name" value="AAA_ATPase_chaperone_MoxR_prd"/>
    <property type="match status" value="1"/>
</dbReference>
<dbReference type="GO" id="GO:0016887">
    <property type="term" value="F:ATP hydrolysis activity"/>
    <property type="evidence" value="ECO:0007669"/>
    <property type="project" value="InterPro"/>
</dbReference>
<dbReference type="InterPro" id="IPR011703">
    <property type="entry name" value="ATPase_AAA-3"/>
</dbReference>
<name>A0AAE4BM80_9DEIO</name>
<keyword evidence="3" id="KW-0378">Hydrolase</keyword>
<reference evidence="3" key="1">
    <citation type="submission" date="2023-07" db="EMBL/GenBank/DDBJ databases">
        <title>Sorghum-associated microbial communities from plants grown in Nebraska, USA.</title>
        <authorList>
            <person name="Schachtman D."/>
        </authorList>
    </citation>
    <scope>NUCLEOTIDE SEQUENCE</scope>
    <source>
        <strain evidence="3">BE330</strain>
    </source>
</reference>
<dbReference type="GO" id="GO:0005524">
    <property type="term" value="F:ATP binding"/>
    <property type="evidence" value="ECO:0007669"/>
    <property type="project" value="InterPro"/>
</dbReference>
<dbReference type="AlphaFoldDB" id="A0AAE4BM80"/>
<evidence type="ECO:0000313" key="3">
    <source>
        <dbReference type="EMBL" id="MDR6218227.1"/>
    </source>
</evidence>
<dbReference type="Proteomes" id="UP001185331">
    <property type="component" value="Unassembled WGS sequence"/>
</dbReference>
<dbReference type="InterPro" id="IPR050764">
    <property type="entry name" value="CbbQ/NirQ/NorQ/GpvN"/>
</dbReference>
<dbReference type="Pfam" id="PF17863">
    <property type="entry name" value="AAA_lid_2"/>
    <property type="match status" value="1"/>
</dbReference>
<protein>
    <submittedName>
        <fullName evidence="3">MoxR-like ATPase</fullName>
        <ecNumber evidence="3">3.6.3.-</ecNumber>
    </submittedName>
</protein>
<dbReference type="InterPro" id="IPR041628">
    <property type="entry name" value="ChlI/MoxR_AAA_lid"/>
</dbReference>